<sequence length="116" mass="13077">MSCREDWFEKKHSKCWDHKKHSKCWDDHDDDCWREFKKCKKDRNEKCDCCCTTGLVKRLRSFIGTGVAVTITTKSGATVTGTVAAVSCDTVDIVAGTTRTTVSVCEIEFFSRANAI</sequence>
<dbReference type="RefSeq" id="WP_017149487.1">
    <property type="nucleotide sequence ID" value="NZ_AKCS01000005.1"/>
</dbReference>
<reference evidence="2" key="1">
    <citation type="submission" date="2023-11" db="EMBL/GenBank/DDBJ databases">
        <title>Genome Sequence of Bacillus pseudomycoides stain BUPM19.</title>
        <authorList>
            <person name="Farhat A."/>
        </authorList>
    </citation>
    <scope>NUCLEOTIDE SEQUENCE [LARGE SCALE GENOMIC DNA]</scope>
    <source>
        <strain evidence="2">BUPM19</strain>
    </source>
</reference>
<name>A0ABU5JZ55_9BACI</name>
<dbReference type="EMBL" id="JAXOVW010000039">
    <property type="protein sequence ID" value="MDZ5608754.1"/>
    <property type="molecule type" value="Genomic_DNA"/>
</dbReference>
<keyword evidence="2" id="KW-1185">Reference proteome</keyword>
<evidence type="ECO:0000313" key="2">
    <source>
        <dbReference type="Proteomes" id="UP001291930"/>
    </source>
</evidence>
<dbReference type="Proteomes" id="UP001291930">
    <property type="component" value="Unassembled WGS sequence"/>
</dbReference>
<proteinExistence type="predicted"/>
<evidence type="ECO:0000313" key="1">
    <source>
        <dbReference type="EMBL" id="MDZ5608754.1"/>
    </source>
</evidence>
<comment type="caution">
    <text evidence="1">The sequence shown here is derived from an EMBL/GenBank/DDBJ whole genome shotgun (WGS) entry which is preliminary data.</text>
</comment>
<organism evidence="1 2">
    <name type="scientific">Bacillus bingmayongensis</name>
    <dbReference type="NCBI Taxonomy" id="1150157"/>
    <lineage>
        <taxon>Bacteria</taxon>
        <taxon>Bacillati</taxon>
        <taxon>Bacillota</taxon>
        <taxon>Bacilli</taxon>
        <taxon>Bacillales</taxon>
        <taxon>Bacillaceae</taxon>
        <taxon>Bacillus</taxon>
    </lineage>
</organism>
<accession>A0ABU5JZ55</accession>
<gene>
    <name evidence="1" type="ORF">U2I54_17185</name>
</gene>
<protein>
    <recommendedName>
        <fullName evidence="3">DUF2642 domain-containing protein</fullName>
    </recommendedName>
</protein>
<evidence type="ECO:0008006" key="3">
    <source>
        <dbReference type="Google" id="ProtNLM"/>
    </source>
</evidence>